<dbReference type="Proteomes" id="UP001519272">
    <property type="component" value="Unassembled WGS sequence"/>
</dbReference>
<feature type="transmembrane region" description="Helical" evidence="1">
    <location>
        <begin position="142"/>
        <end position="165"/>
    </location>
</feature>
<keyword evidence="1" id="KW-0812">Transmembrane</keyword>
<accession>A0ABS4FUL4</accession>
<comment type="caution">
    <text evidence="2">The sequence shown here is derived from an EMBL/GenBank/DDBJ whole genome shotgun (WGS) entry which is preliminary data.</text>
</comment>
<gene>
    <name evidence="2" type="ORF">J2Z32_002869</name>
</gene>
<keyword evidence="1" id="KW-0472">Membrane</keyword>
<protein>
    <submittedName>
        <fullName evidence="2">ABC-2 type transport system permease protein</fullName>
    </submittedName>
</protein>
<organism evidence="2 3">
    <name type="scientific">Paenibacillus turicensis</name>
    <dbReference type="NCBI Taxonomy" id="160487"/>
    <lineage>
        <taxon>Bacteria</taxon>
        <taxon>Bacillati</taxon>
        <taxon>Bacillota</taxon>
        <taxon>Bacilli</taxon>
        <taxon>Bacillales</taxon>
        <taxon>Paenibacillaceae</taxon>
        <taxon>Paenibacillus</taxon>
    </lineage>
</organism>
<name>A0ABS4FUL4_9BACL</name>
<feature type="transmembrane region" description="Helical" evidence="1">
    <location>
        <begin position="69"/>
        <end position="89"/>
    </location>
</feature>
<feature type="transmembrane region" description="Helical" evidence="1">
    <location>
        <begin position="387"/>
        <end position="408"/>
    </location>
</feature>
<feature type="transmembrane region" description="Helical" evidence="1">
    <location>
        <begin position="200"/>
        <end position="219"/>
    </location>
</feature>
<feature type="transmembrane region" description="Helical" evidence="1">
    <location>
        <begin position="177"/>
        <end position="194"/>
    </location>
</feature>
<feature type="transmembrane region" description="Helical" evidence="1">
    <location>
        <begin position="110"/>
        <end position="130"/>
    </location>
</feature>
<dbReference type="Pfam" id="PF05975">
    <property type="entry name" value="EcsB"/>
    <property type="match status" value="1"/>
</dbReference>
<reference evidence="2 3" key="1">
    <citation type="submission" date="2021-03" db="EMBL/GenBank/DDBJ databases">
        <title>Genomic Encyclopedia of Type Strains, Phase IV (KMG-IV): sequencing the most valuable type-strain genomes for metagenomic binning, comparative biology and taxonomic classification.</title>
        <authorList>
            <person name="Goeker M."/>
        </authorList>
    </citation>
    <scope>NUCLEOTIDE SEQUENCE [LARGE SCALE GENOMIC DNA]</scope>
    <source>
        <strain evidence="2 3">DSM 14349</strain>
    </source>
</reference>
<keyword evidence="3" id="KW-1185">Reference proteome</keyword>
<evidence type="ECO:0000256" key="1">
    <source>
        <dbReference type="SAM" id="Phobius"/>
    </source>
</evidence>
<feature type="transmembrane region" description="Helical" evidence="1">
    <location>
        <begin position="316"/>
        <end position="333"/>
    </location>
</feature>
<evidence type="ECO:0000313" key="3">
    <source>
        <dbReference type="Proteomes" id="UP001519272"/>
    </source>
</evidence>
<dbReference type="EMBL" id="JAGGKG010000013">
    <property type="protein sequence ID" value="MBP1906220.1"/>
    <property type="molecule type" value="Genomic_DNA"/>
</dbReference>
<dbReference type="InterPro" id="IPR010288">
    <property type="entry name" value="EcsB_ABC"/>
</dbReference>
<feature type="transmembrane region" description="Helical" evidence="1">
    <location>
        <begin position="363"/>
        <end position="381"/>
    </location>
</feature>
<evidence type="ECO:0000313" key="2">
    <source>
        <dbReference type="EMBL" id="MBP1906220.1"/>
    </source>
</evidence>
<sequence>MNSMKKWSLNKLFLRRLLDDAKTQYKVISVVIDWIIMLYIVVPMALILASVHVQLWRITLPNWLINMPLQYTTFIFVLVTILGSLILRLEAADVLFIKQHTKVMNGLKRYGLLYSLVIQGLVIGILLFYLSPIFVRVYGMNLIAMIQLFLVMYLLKSIYMILANLIQVCVKGWRSKVTLFVLTPATVGVYWLWLNYISKQYFIVFAVSLALLLEILCWYRLKKVDRFEAELAEDQRIKGKLTAFLVAQAVGKPKKIRKKPTLFKKSNKLFKLRSPENRLAEIMIKSFIRGEGFKTYLQMSALGFIATIMSPSPINILIALFILFLFISFIEANRRAFTRRSLMEIIPMTDNMRNYTYFSSRGVLQRLLVLPMYCIATGLLISMIGWWGILAAVPMSLVLTFIVSRTYLRLG</sequence>
<feature type="transmembrane region" description="Helical" evidence="1">
    <location>
        <begin position="25"/>
        <end position="49"/>
    </location>
</feature>
<keyword evidence="1" id="KW-1133">Transmembrane helix</keyword>
<proteinExistence type="predicted"/>
<feature type="transmembrane region" description="Helical" evidence="1">
    <location>
        <begin position="293"/>
        <end position="310"/>
    </location>
</feature>